<dbReference type="Proteomes" id="UP000000763">
    <property type="component" value="Chromosome 11"/>
</dbReference>
<dbReference type="InterPro" id="IPR041118">
    <property type="entry name" value="Rx_N"/>
</dbReference>
<evidence type="ECO:0000256" key="2">
    <source>
        <dbReference type="ARBA" id="ARBA00022614"/>
    </source>
</evidence>
<gene>
    <name evidence="8" type="ordered locus">Os11g0605900</name>
</gene>
<protein>
    <submittedName>
        <fullName evidence="8">Os11g0605900 protein</fullName>
    </submittedName>
</protein>
<feature type="domain" description="Disease resistance N-terminal" evidence="7">
    <location>
        <begin position="11"/>
        <end position="65"/>
    </location>
</feature>
<dbReference type="KEGG" id="dosa:Os11g0605900"/>
<dbReference type="AlphaFoldDB" id="A0A0P0Y4G0"/>
<dbReference type="EMBL" id="AP008217">
    <property type="protein sequence ID" value="BAF28608.1"/>
    <property type="molecule type" value="Genomic_DNA"/>
</dbReference>
<evidence type="ECO:0000256" key="1">
    <source>
        <dbReference type="ARBA" id="ARBA00008894"/>
    </source>
</evidence>
<dbReference type="GO" id="GO:0000166">
    <property type="term" value="F:nucleotide binding"/>
    <property type="evidence" value="ECO:0007669"/>
    <property type="project" value="UniProtKB-KW"/>
</dbReference>
<dbReference type="Gramene" id="Os11t0605900-01">
    <property type="protein sequence ID" value="Os11t0605900-01"/>
    <property type="gene ID" value="Os11g0605900"/>
</dbReference>
<feature type="region of interest" description="Disordered" evidence="6">
    <location>
        <begin position="79"/>
        <end position="260"/>
    </location>
</feature>
<evidence type="ECO:0000313" key="8">
    <source>
        <dbReference type="EMBL" id="BAF28608.1"/>
    </source>
</evidence>
<reference evidence="8 9" key="1">
    <citation type="journal article" date="2005" name="Nature">
        <title>The map-based sequence of the rice genome.</title>
        <authorList>
            <consortium name="International rice genome sequencing project (IRGSP)"/>
            <person name="Matsumoto T."/>
            <person name="Wu J."/>
            <person name="Kanamori H."/>
            <person name="Katayose Y."/>
            <person name="Fujisawa M."/>
            <person name="Namiki N."/>
            <person name="Mizuno H."/>
            <person name="Yamamoto K."/>
            <person name="Antonio B.A."/>
            <person name="Baba T."/>
            <person name="Sakata K."/>
            <person name="Nagamura Y."/>
            <person name="Aoki H."/>
            <person name="Arikawa K."/>
            <person name="Arita K."/>
            <person name="Bito T."/>
            <person name="Chiden Y."/>
            <person name="Fujitsuka N."/>
            <person name="Fukunaka R."/>
            <person name="Hamada M."/>
            <person name="Harada C."/>
            <person name="Hayashi A."/>
            <person name="Hijishita S."/>
            <person name="Honda M."/>
            <person name="Hosokawa S."/>
            <person name="Ichikawa Y."/>
            <person name="Idonuma A."/>
            <person name="Iijima M."/>
            <person name="Ikeda M."/>
            <person name="Ikeno M."/>
            <person name="Ito K."/>
            <person name="Ito S."/>
            <person name="Ito T."/>
            <person name="Ito Y."/>
            <person name="Ito Y."/>
            <person name="Iwabuchi A."/>
            <person name="Kamiya K."/>
            <person name="Karasawa W."/>
            <person name="Kurita K."/>
            <person name="Katagiri S."/>
            <person name="Kikuta A."/>
            <person name="Kobayashi H."/>
            <person name="Kobayashi N."/>
            <person name="Machita K."/>
            <person name="Maehara T."/>
            <person name="Masukawa M."/>
            <person name="Mizubayashi T."/>
            <person name="Mukai Y."/>
            <person name="Nagasaki H."/>
            <person name="Nagata Y."/>
            <person name="Naito S."/>
            <person name="Nakashima M."/>
            <person name="Nakama Y."/>
            <person name="Nakamichi Y."/>
            <person name="Nakamura M."/>
            <person name="Meguro A."/>
            <person name="Negishi M."/>
            <person name="Ohta I."/>
            <person name="Ohta T."/>
            <person name="Okamoto M."/>
            <person name="Ono N."/>
            <person name="Saji S."/>
            <person name="Sakaguchi M."/>
            <person name="Sakai K."/>
            <person name="Shibata M."/>
            <person name="Shimokawa T."/>
            <person name="Song J."/>
            <person name="Takazaki Y."/>
            <person name="Terasawa K."/>
            <person name="Tsugane M."/>
            <person name="Tsuji K."/>
            <person name="Ueda S."/>
            <person name="Waki K."/>
            <person name="Yamagata H."/>
            <person name="Yamamoto M."/>
            <person name="Yamamoto S."/>
            <person name="Yamane H."/>
            <person name="Yoshiki S."/>
            <person name="Yoshihara R."/>
            <person name="Yukawa K."/>
            <person name="Zhong H."/>
            <person name="Yano M."/>
            <person name="Yuan Q."/>
            <person name="Ouyang S."/>
            <person name="Liu J."/>
            <person name="Jones K.M."/>
            <person name="Gansberger K."/>
            <person name="Moffat K."/>
            <person name="Hill J."/>
            <person name="Bera J."/>
            <person name="Fadrosh D."/>
            <person name="Jin S."/>
            <person name="Johri S."/>
            <person name="Kim M."/>
            <person name="Overton L."/>
            <person name="Reardon M."/>
            <person name="Tsitrin T."/>
            <person name="Vuong H."/>
            <person name="Weaver B."/>
            <person name="Ciecko A."/>
            <person name="Tallon L."/>
            <person name="Jackson J."/>
            <person name="Pai G."/>
            <person name="Aken S.V."/>
            <person name="Utterback T."/>
            <person name="Reidmuller S."/>
            <person name="Feldblyum T."/>
            <person name="Hsiao J."/>
            <person name="Zismann V."/>
            <person name="Iobst S."/>
            <person name="de Vazeille A.R."/>
            <person name="Buell C.R."/>
            <person name="Ying K."/>
            <person name="Li Y."/>
            <person name="Lu T."/>
            <person name="Huang Y."/>
            <person name="Zhao Q."/>
            <person name="Feng Q."/>
            <person name="Zhang L."/>
            <person name="Zhu J."/>
            <person name="Weng Q."/>
            <person name="Mu J."/>
            <person name="Lu Y."/>
            <person name="Fan D."/>
            <person name="Liu Y."/>
            <person name="Guan J."/>
            <person name="Zhang Y."/>
            <person name="Yu S."/>
            <person name="Liu X."/>
            <person name="Zhang Y."/>
            <person name="Hong G."/>
            <person name="Han B."/>
            <person name="Choisne N."/>
            <person name="Demange N."/>
            <person name="Orjeda G."/>
            <person name="Samain S."/>
            <person name="Cattolico L."/>
            <person name="Pelletier E."/>
            <person name="Couloux A."/>
            <person name="Segurens B."/>
            <person name="Wincker P."/>
            <person name="D'Hont A."/>
            <person name="Scarpelli C."/>
            <person name="Weissenbach J."/>
            <person name="Salanoubat M."/>
            <person name="Quetier F."/>
            <person name="Yu Y."/>
            <person name="Kim H.R."/>
            <person name="Rambo T."/>
            <person name="Currie J."/>
            <person name="Collura K."/>
            <person name="Luo M."/>
            <person name="Yang T."/>
            <person name="Ammiraju J.S.S."/>
            <person name="Engler F."/>
            <person name="Soderlund C."/>
            <person name="Wing R.A."/>
            <person name="Palmer L.E."/>
            <person name="de la Bastide M."/>
            <person name="Spiegel L."/>
            <person name="Nascimento L."/>
            <person name="Zutavern T."/>
            <person name="O'Shaughnessy A."/>
            <person name="Dike S."/>
            <person name="Dedhia N."/>
            <person name="Preston R."/>
            <person name="Balija V."/>
            <person name="McCombie W.R."/>
            <person name="Chow T."/>
            <person name="Chen H."/>
            <person name="Chung M."/>
            <person name="Chen C."/>
            <person name="Shaw J."/>
            <person name="Wu H."/>
            <person name="Hsiao K."/>
            <person name="Chao Y."/>
            <person name="Chu M."/>
            <person name="Cheng C."/>
            <person name="Hour A."/>
            <person name="Lee P."/>
            <person name="Lin S."/>
            <person name="Lin Y."/>
            <person name="Liou J."/>
            <person name="Liu S."/>
            <person name="Hsing Y."/>
            <person name="Raghuvanshi S."/>
            <person name="Mohanty A."/>
            <person name="Bharti A.K."/>
            <person name="Gaur A."/>
            <person name="Gupta V."/>
            <person name="Kumar D."/>
            <person name="Ravi V."/>
            <person name="Vij S."/>
            <person name="Kapur A."/>
            <person name="Khurana P."/>
            <person name="Khurana P."/>
            <person name="Khurana J.P."/>
            <person name="Tyagi A.K."/>
            <person name="Gaikwad K."/>
            <person name="Singh A."/>
            <person name="Dalal V."/>
            <person name="Srivastava S."/>
            <person name="Dixit A."/>
            <person name="Pal A.K."/>
            <person name="Ghazi I.A."/>
            <person name="Yadav M."/>
            <person name="Pandit A."/>
            <person name="Bhargava A."/>
            <person name="Sureshbabu K."/>
            <person name="Batra K."/>
            <person name="Sharma T.R."/>
            <person name="Mohapatra T."/>
            <person name="Singh N.K."/>
            <person name="Messing J."/>
            <person name="Nelson A.B."/>
            <person name="Fuks G."/>
            <person name="Kavchok S."/>
            <person name="Keizer G."/>
            <person name="Linton E."/>
            <person name="Llaca V."/>
            <person name="Song R."/>
            <person name="Tanyolac B."/>
            <person name="Young S."/>
            <person name="Ho-Il K."/>
            <person name="Hahn J.H."/>
            <person name="Sangsakoo G."/>
            <person name="Vanavichit A."/>
            <person name="de Mattos Luiz.A.T."/>
            <person name="Zimmer P.D."/>
            <person name="Malone G."/>
            <person name="Dellagostin O."/>
            <person name="de Oliveira A.C."/>
            <person name="Bevan M."/>
            <person name="Bancroft I."/>
            <person name="Minx P."/>
            <person name="Cordum H."/>
            <person name="Wilson R."/>
            <person name="Cheng Z."/>
            <person name="Jin W."/>
            <person name="Jiang J."/>
            <person name="Leong S.A."/>
            <person name="Iwama H."/>
            <person name="Gojobori T."/>
            <person name="Itoh T."/>
            <person name="Niimura Y."/>
            <person name="Fujii Y."/>
            <person name="Habara T."/>
            <person name="Sakai H."/>
            <person name="Sato Y."/>
            <person name="Wilson G."/>
            <person name="Kumar K."/>
            <person name="McCouch S."/>
            <person name="Juretic N."/>
            <person name="Hoen D."/>
            <person name="Wright S."/>
            <person name="Bruskiewich R."/>
            <person name="Bureau T."/>
            <person name="Miyao A."/>
            <person name="Hirochika H."/>
            <person name="Nishikawa T."/>
            <person name="Kadowaki K."/>
            <person name="Sugiura M."/>
            <person name="Burr B."/>
            <person name="Sasaki T."/>
        </authorList>
    </citation>
    <scope>NUCLEOTIDE SEQUENCE [LARGE SCALE GENOMIC DNA]</scope>
    <source>
        <strain evidence="9">cv. Nipponbare</strain>
    </source>
</reference>
<name>A0A0P0Y4G0_ORYSJ</name>
<keyword evidence="5" id="KW-0611">Plant defense</keyword>
<reference evidence="9" key="2">
    <citation type="journal article" date="2008" name="Nucleic Acids Res.">
        <title>The rice annotation project database (RAP-DB): 2008 update.</title>
        <authorList>
            <consortium name="The rice annotation project (RAP)"/>
        </authorList>
    </citation>
    <scope>GENOME REANNOTATION</scope>
    <source>
        <strain evidence="9">cv. Nipponbare</strain>
    </source>
</reference>
<evidence type="ECO:0000259" key="7">
    <source>
        <dbReference type="Pfam" id="PF18052"/>
    </source>
</evidence>
<keyword evidence="2" id="KW-0433">Leucine-rich repeat</keyword>
<organism evidence="8 9">
    <name type="scientific">Oryza sativa subsp. japonica</name>
    <name type="common">Rice</name>
    <dbReference type="NCBI Taxonomy" id="39947"/>
    <lineage>
        <taxon>Eukaryota</taxon>
        <taxon>Viridiplantae</taxon>
        <taxon>Streptophyta</taxon>
        <taxon>Embryophyta</taxon>
        <taxon>Tracheophyta</taxon>
        <taxon>Spermatophyta</taxon>
        <taxon>Magnoliopsida</taxon>
        <taxon>Liliopsida</taxon>
        <taxon>Poales</taxon>
        <taxon>Poaceae</taxon>
        <taxon>BOP clade</taxon>
        <taxon>Oryzoideae</taxon>
        <taxon>Oryzeae</taxon>
        <taxon>Oryzinae</taxon>
        <taxon>Oryza</taxon>
        <taxon>Oryza sativa</taxon>
    </lineage>
</organism>
<evidence type="ECO:0000313" key="9">
    <source>
        <dbReference type="Proteomes" id="UP000000763"/>
    </source>
</evidence>
<evidence type="ECO:0000256" key="6">
    <source>
        <dbReference type="SAM" id="MobiDB-lite"/>
    </source>
</evidence>
<dbReference type="Pfam" id="PF18052">
    <property type="entry name" value="Rx_N"/>
    <property type="match status" value="1"/>
</dbReference>
<evidence type="ECO:0000256" key="4">
    <source>
        <dbReference type="ARBA" id="ARBA00022741"/>
    </source>
</evidence>
<evidence type="ECO:0000256" key="3">
    <source>
        <dbReference type="ARBA" id="ARBA00022737"/>
    </source>
</evidence>
<keyword evidence="3" id="KW-0677">Repeat</keyword>
<evidence type="ECO:0000256" key="5">
    <source>
        <dbReference type="ARBA" id="ARBA00022821"/>
    </source>
</evidence>
<accession>A0A0P0Y4G0</accession>
<feature type="compositionally biased region" description="Basic and acidic residues" evidence="6">
    <location>
        <begin position="126"/>
        <end position="158"/>
    </location>
</feature>
<sequence length="260" mass="28709">MELAVGASDSAMRSLLGKLGSLLAQEYTLISGVRSEIQYIKDELASMHAFLLNLGHAAGHHHDEQTRGLDGAGARRRLRHRGLHRRLQPPPRRPATRRGPPVRPPPREVRRGHALGAPGHRRQGRRPQEPRAGRRRAPHEVRCEGPRPAGRREREGRQIRPFLPRQRPPPAWSAARRRRGVGGDGGRHRQARGMADRGAARPEGPRRRRIRRPRQDDAGIGAAPQVRGEVRVPGVRAGVAEAQSRGAAQKHPQASHASGP</sequence>
<proteinExistence type="inferred from homology"/>
<keyword evidence="4" id="KW-0547">Nucleotide-binding</keyword>
<dbReference type="OMA" id="PHEVRCE"/>
<feature type="compositionally biased region" description="Basic and acidic residues" evidence="6">
    <location>
        <begin position="194"/>
        <end position="205"/>
    </location>
</feature>
<dbReference type="Gene3D" id="1.20.5.4130">
    <property type="match status" value="1"/>
</dbReference>
<dbReference type="GO" id="GO:0006952">
    <property type="term" value="P:defense response"/>
    <property type="evidence" value="ECO:0007669"/>
    <property type="project" value="UniProtKB-KW"/>
</dbReference>
<comment type="similarity">
    <text evidence="1">Belongs to the disease resistance NB-LRR family.</text>
</comment>